<organism evidence="3 4">
    <name type="scientific">Paenibacillus pasadenensis</name>
    <dbReference type="NCBI Taxonomy" id="217090"/>
    <lineage>
        <taxon>Bacteria</taxon>
        <taxon>Bacillati</taxon>
        <taxon>Bacillota</taxon>
        <taxon>Bacilli</taxon>
        <taxon>Bacillales</taxon>
        <taxon>Paenibacillaceae</taxon>
        <taxon>Paenibacillus</taxon>
    </lineage>
</organism>
<dbReference type="HAMAP" id="MF_00489">
    <property type="entry name" value="UPF0178"/>
    <property type="match status" value="1"/>
</dbReference>
<dbReference type="EMBL" id="NFEZ01000004">
    <property type="protein sequence ID" value="PLT46526.1"/>
    <property type="molecule type" value="Genomic_DNA"/>
</dbReference>
<evidence type="ECO:0000313" key="4">
    <source>
        <dbReference type="Proteomes" id="UP000234789"/>
    </source>
</evidence>
<dbReference type="Pfam" id="PF02639">
    <property type="entry name" value="DUF188"/>
    <property type="match status" value="1"/>
</dbReference>
<dbReference type="OrthoDB" id="9798918at2"/>
<dbReference type="Proteomes" id="UP000234789">
    <property type="component" value="Unassembled WGS sequence"/>
</dbReference>
<sequence length="155" mass="17290">MEEKASTRIVVDADACPVKREIMDIAYPLGVPVLMVSSYDHRLEPEPGLEIAHVDRSSQAADLYILNRVRRGDIVVTGDYGLAAIALAKGAEVIGFRGHRYRNETIDSMMARRHEQSVIRRSGGRTKGPKAMTAEDRAAFQQKLTKLLQGRQEKE</sequence>
<gene>
    <name evidence="3" type="ORF">B8V81_4957</name>
</gene>
<evidence type="ECO:0000256" key="1">
    <source>
        <dbReference type="ARBA" id="ARBA00008522"/>
    </source>
</evidence>
<dbReference type="PANTHER" id="PTHR35146">
    <property type="entry name" value="UPF0178 PROTEIN YAII"/>
    <property type="match status" value="1"/>
</dbReference>
<protein>
    <recommendedName>
        <fullName evidence="2">UPF0178 protein B8V81_4957</fullName>
    </recommendedName>
</protein>
<name>A0A2N5N848_9BACL</name>
<dbReference type="InterPro" id="IPR003791">
    <property type="entry name" value="UPF0178"/>
</dbReference>
<evidence type="ECO:0000256" key="2">
    <source>
        <dbReference type="HAMAP-Rule" id="MF_00489"/>
    </source>
</evidence>
<comment type="similarity">
    <text evidence="1 2">Belongs to the UPF0178 family.</text>
</comment>
<proteinExistence type="inferred from homology"/>
<dbReference type="RefSeq" id="WP_028597050.1">
    <property type="nucleotide sequence ID" value="NZ_BIMM01000008.1"/>
</dbReference>
<dbReference type="NCBIfam" id="NF001095">
    <property type="entry name" value="PRK00124.1"/>
    <property type="match status" value="1"/>
</dbReference>
<evidence type="ECO:0000313" key="3">
    <source>
        <dbReference type="EMBL" id="PLT46526.1"/>
    </source>
</evidence>
<comment type="caution">
    <text evidence="3">The sequence shown here is derived from an EMBL/GenBank/DDBJ whole genome shotgun (WGS) entry which is preliminary data.</text>
</comment>
<accession>A0A2N5N848</accession>
<dbReference type="PANTHER" id="PTHR35146:SF1">
    <property type="entry name" value="UPF0178 PROTEIN YAII"/>
    <property type="match status" value="1"/>
</dbReference>
<keyword evidence="4" id="KW-1185">Reference proteome</keyword>
<reference evidence="3 4" key="1">
    <citation type="submission" date="2017-05" db="EMBL/GenBank/DDBJ databases">
        <title>Functional genome analysis of Paenibacillus pasadenensis strain R16: insights on endophytic life style and antifungal activity.</title>
        <authorList>
            <person name="Passera A."/>
            <person name="Marcolungo L."/>
            <person name="Casati P."/>
            <person name="Brasca M."/>
            <person name="Quaglino F."/>
            <person name="Delledonne M."/>
        </authorList>
    </citation>
    <scope>NUCLEOTIDE SEQUENCE [LARGE SCALE GENOMIC DNA]</scope>
    <source>
        <strain evidence="3 4">R16</strain>
    </source>
</reference>
<dbReference type="AlphaFoldDB" id="A0A2N5N848"/>